<dbReference type="AlphaFoldDB" id="A0A0P0GIR0"/>
<gene>
    <name evidence="2" type="ORF">BcellWH2_00703</name>
</gene>
<reference evidence="2 3" key="1">
    <citation type="journal article" date="2015" name="Science">
        <title>Genetic determinants of in vivo fitness and diet responsiveness in multiple human gut Bacteroides.</title>
        <authorList>
            <person name="Wu M."/>
            <person name="McNulty N.P."/>
            <person name="Rodionov D.A."/>
            <person name="Khoroshkin M.S."/>
            <person name="Griffin N.W."/>
            <person name="Cheng J."/>
            <person name="Latreille P."/>
            <person name="Kerstetter R.A."/>
            <person name="Terrapon N."/>
            <person name="Henrissat B."/>
            <person name="Osterman A.L."/>
            <person name="Gordon J.I."/>
        </authorList>
    </citation>
    <scope>NUCLEOTIDE SEQUENCE [LARGE SCALE GENOMIC DNA]</scope>
    <source>
        <strain evidence="2 3">WH2</strain>
    </source>
</reference>
<protein>
    <submittedName>
        <fullName evidence="2">Polysaccharide pyruvyl transferase</fullName>
    </submittedName>
</protein>
<evidence type="ECO:0000259" key="1">
    <source>
        <dbReference type="Pfam" id="PF04230"/>
    </source>
</evidence>
<sequence length="400" mass="46163">MKIGILTYHWVANFGANLQTLSTVCYLKKNGFIPIVINWIPLDCELKYQSSTPVEQLDAHASFSETYFETTRVCRTNNEILDIIEEYEIDAIIIGSDSLFNIMKPSFNWIKFKKNVPTTDHVFPNPYWGDFYEKHNIPIAGLSISNQNSDFFKFKNQKNEIKKCLMNFSHLSVRDDWTQKMIGYMTDDLILPSITPDPVFSFNCNFPPLISRQEICRKYSLPDKYILLSFSGGIRSSVSEHWLKSFKKMANAQQISCVSLPRTFGGQIMHLDVDLSLPISPIDWYYIIKYSQGYVGVLMHPIIVAIHNNIPFFSFDHYGVSKFLFFANKATSKIYHILSQAGMLSNYYNLRSCSCFPTPDYVFDCIMNFDHSLCADFASAQAEKCLLNYSSIIKSFYEKR</sequence>
<dbReference type="KEGG" id="bcel:BcellWH2_00703"/>
<dbReference type="EMBL" id="CP012801">
    <property type="protein sequence ID" value="ALJ57967.1"/>
    <property type="molecule type" value="Genomic_DNA"/>
</dbReference>
<proteinExistence type="predicted"/>
<accession>A0A0P0GIR0</accession>
<dbReference type="InterPro" id="IPR007345">
    <property type="entry name" value="Polysacch_pyruvyl_Trfase"/>
</dbReference>
<dbReference type="Proteomes" id="UP000061809">
    <property type="component" value="Chromosome"/>
</dbReference>
<dbReference type="Pfam" id="PF04230">
    <property type="entry name" value="PS_pyruv_trans"/>
    <property type="match status" value="1"/>
</dbReference>
<dbReference type="PATRIC" id="fig|246787.4.peg.727"/>
<feature type="domain" description="Polysaccharide pyruvyl transferase" evidence="1">
    <location>
        <begin position="13"/>
        <end position="317"/>
    </location>
</feature>
<dbReference type="RefSeq" id="WP_060550561.1">
    <property type="nucleotide sequence ID" value="NZ_CP012801.1"/>
</dbReference>
<name>A0A0P0GIR0_9BACE</name>
<dbReference type="GO" id="GO:0016740">
    <property type="term" value="F:transferase activity"/>
    <property type="evidence" value="ECO:0007669"/>
    <property type="project" value="UniProtKB-KW"/>
</dbReference>
<keyword evidence="2" id="KW-0808">Transferase</keyword>
<evidence type="ECO:0000313" key="3">
    <source>
        <dbReference type="Proteomes" id="UP000061809"/>
    </source>
</evidence>
<organism evidence="2 3">
    <name type="scientific">Bacteroides cellulosilyticus</name>
    <dbReference type="NCBI Taxonomy" id="246787"/>
    <lineage>
        <taxon>Bacteria</taxon>
        <taxon>Pseudomonadati</taxon>
        <taxon>Bacteroidota</taxon>
        <taxon>Bacteroidia</taxon>
        <taxon>Bacteroidales</taxon>
        <taxon>Bacteroidaceae</taxon>
        <taxon>Bacteroides</taxon>
    </lineage>
</organism>
<evidence type="ECO:0000313" key="2">
    <source>
        <dbReference type="EMBL" id="ALJ57967.1"/>
    </source>
</evidence>